<feature type="region of interest" description="Disordered" evidence="1">
    <location>
        <begin position="276"/>
        <end position="324"/>
    </location>
</feature>
<feature type="compositionally biased region" description="Polar residues" evidence="1">
    <location>
        <begin position="154"/>
        <end position="166"/>
    </location>
</feature>
<proteinExistence type="predicted"/>
<evidence type="ECO:0000256" key="1">
    <source>
        <dbReference type="SAM" id="MobiDB-lite"/>
    </source>
</evidence>
<dbReference type="SUPFAM" id="SSF64268">
    <property type="entry name" value="PX domain"/>
    <property type="match status" value="1"/>
</dbReference>
<dbReference type="PANTHER" id="PTHR10555:SF170">
    <property type="entry name" value="FI18122P1"/>
    <property type="match status" value="1"/>
</dbReference>
<dbReference type="Pfam" id="PF00787">
    <property type="entry name" value="PX"/>
    <property type="match status" value="1"/>
</dbReference>
<sequence length="548" mass="59306">MDIQSQIQDSLELSQNVSLLLQKQADRLLHQRDQVVNTATTADDLDLSKLGRDVELASRCLAVLECRRELRAAIKDLVEIRGKMDDESYDQEPEAWADYAQDAIDRLQSALREALQVANDEESGKHPPHSPTHTHRPPPAERRKSNTASRRRNTISNTDPYHSSDVSPRRSAFAQQQQPLSSPLSITSGDLPPESEPFMPGSWNEPSPLSSSLPNESFLSGYHSSPFSFSSPSVNTNTWVSNNNPPLYPSHDSDSDDEHDHPELFVDAEEEVDFPPAGTAAGFYHVQDGNSSTETITEKTLTPTRPGTPASSGGARTRKHPTAPFAYDYTPAFDSRSVSLEAPYPRASSSTFASLSSSISSRSSTSSQESESIGTEYSSSGAPFAEEVSISNPLRVGVGYGSYIVYTCTVRGGSVSLRDRGKIFFGASVSVRKRYSDFVALRALLVKHHPHFKTGLPKLPPKKVVGTVGGGTSGIEAVAGSVLCFISPPKFYALTNPMLAATPQASSPPPSSRSAVASSSTSSRTCRSTRRSATAPWSSAGSRREWAQ</sequence>
<feature type="region of interest" description="Disordered" evidence="1">
    <location>
        <begin position="117"/>
        <end position="213"/>
    </location>
</feature>
<dbReference type="Proteomes" id="UP000274822">
    <property type="component" value="Unassembled WGS sequence"/>
</dbReference>
<dbReference type="GO" id="GO:0035091">
    <property type="term" value="F:phosphatidylinositol binding"/>
    <property type="evidence" value="ECO:0007669"/>
    <property type="project" value="InterPro"/>
</dbReference>
<reference evidence="3 4" key="1">
    <citation type="journal article" date="2018" name="New Phytol.">
        <title>Phylogenomics of Endogonaceae and evolution of mycorrhizas within Mucoromycota.</title>
        <authorList>
            <person name="Chang Y."/>
            <person name="Desiro A."/>
            <person name="Na H."/>
            <person name="Sandor L."/>
            <person name="Lipzen A."/>
            <person name="Clum A."/>
            <person name="Barry K."/>
            <person name="Grigoriev I.V."/>
            <person name="Martin F.M."/>
            <person name="Stajich J.E."/>
            <person name="Smith M.E."/>
            <person name="Bonito G."/>
            <person name="Spatafora J.W."/>
        </authorList>
    </citation>
    <scope>NUCLEOTIDE SEQUENCE [LARGE SCALE GENOMIC DNA]</scope>
    <source>
        <strain evidence="3 4">AD002</strain>
    </source>
</reference>
<dbReference type="EMBL" id="RBNJ01016299">
    <property type="protein sequence ID" value="RUS24350.1"/>
    <property type="molecule type" value="Genomic_DNA"/>
</dbReference>
<feature type="compositionally biased region" description="Low complexity" evidence="1">
    <location>
        <begin position="202"/>
        <end position="213"/>
    </location>
</feature>
<feature type="compositionally biased region" description="Low complexity" evidence="1">
    <location>
        <begin position="293"/>
        <end position="304"/>
    </location>
</feature>
<accession>A0A433Q3I0</accession>
<dbReference type="Gene3D" id="3.30.1520.10">
    <property type="entry name" value="Phox-like domain"/>
    <property type="match status" value="1"/>
</dbReference>
<dbReference type="InterPro" id="IPR001683">
    <property type="entry name" value="PX_dom"/>
</dbReference>
<dbReference type="PROSITE" id="PS50195">
    <property type="entry name" value="PX"/>
    <property type="match status" value="1"/>
</dbReference>
<dbReference type="InterPro" id="IPR036871">
    <property type="entry name" value="PX_dom_sf"/>
</dbReference>
<feature type="region of interest" description="Disordered" evidence="1">
    <location>
        <begin position="358"/>
        <end position="379"/>
    </location>
</feature>
<evidence type="ECO:0000313" key="4">
    <source>
        <dbReference type="Proteomes" id="UP000274822"/>
    </source>
</evidence>
<comment type="caution">
    <text evidence="3">The sequence shown here is derived from an EMBL/GenBank/DDBJ whole genome shotgun (WGS) entry which is preliminary data.</text>
</comment>
<organism evidence="3 4">
    <name type="scientific">Jimgerdemannia flammicorona</name>
    <dbReference type="NCBI Taxonomy" id="994334"/>
    <lineage>
        <taxon>Eukaryota</taxon>
        <taxon>Fungi</taxon>
        <taxon>Fungi incertae sedis</taxon>
        <taxon>Mucoromycota</taxon>
        <taxon>Mucoromycotina</taxon>
        <taxon>Endogonomycetes</taxon>
        <taxon>Endogonales</taxon>
        <taxon>Endogonaceae</taxon>
        <taxon>Jimgerdemannia</taxon>
    </lineage>
</organism>
<feature type="domain" description="PX" evidence="2">
    <location>
        <begin position="384"/>
        <end position="548"/>
    </location>
</feature>
<feature type="compositionally biased region" description="Low complexity" evidence="1">
    <location>
        <begin position="512"/>
        <end position="536"/>
    </location>
</feature>
<name>A0A433Q3I0_9FUNG</name>
<gene>
    <name evidence="3" type="ORF">BC938DRAFT_473722</name>
</gene>
<dbReference type="GO" id="GO:0005768">
    <property type="term" value="C:endosome"/>
    <property type="evidence" value="ECO:0007669"/>
    <property type="project" value="TreeGrafter"/>
</dbReference>
<feature type="region of interest" description="Disordered" evidence="1">
    <location>
        <begin position="502"/>
        <end position="548"/>
    </location>
</feature>
<feature type="compositionally biased region" description="Low complexity" evidence="1">
    <location>
        <begin position="358"/>
        <end position="373"/>
    </location>
</feature>
<evidence type="ECO:0000313" key="3">
    <source>
        <dbReference type="EMBL" id="RUS24350.1"/>
    </source>
</evidence>
<dbReference type="AlphaFoldDB" id="A0A433Q3I0"/>
<feature type="compositionally biased region" description="Low complexity" evidence="1">
    <location>
        <begin position="175"/>
        <end position="185"/>
    </location>
</feature>
<feature type="region of interest" description="Disordered" evidence="1">
    <location>
        <begin position="240"/>
        <end position="260"/>
    </location>
</feature>
<evidence type="ECO:0000259" key="2">
    <source>
        <dbReference type="PROSITE" id="PS50195"/>
    </source>
</evidence>
<protein>
    <recommendedName>
        <fullName evidence="2">PX domain-containing protein</fullName>
    </recommendedName>
</protein>
<keyword evidence="4" id="KW-1185">Reference proteome</keyword>
<dbReference type="PANTHER" id="PTHR10555">
    <property type="entry name" value="SORTING NEXIN"/>
    <property type="match status" value="1"/>
</dbReference>
<feature type="compositionally biased region" description="Basic residues" evidence="1">
    <location>
        <begin position="126"/>
        <end position="136"/>
    </location>
</feature>